<name>A0AAD3SW18_NEPGR</name>
<dbReference type="EMBL" id="BSYO01000018">
    <property type="protein sequence ID" value="GMH18054.1"/>
    <property type="molecule type" value="Genomic_DNA"/>
</dbReference>
<gene>
    <name evidence="1" type="ORF">Nepgr_019895</name>
</gene>
<comment type="caution">
    <text evidence="1">The sequence shown here is derived from an EMBL/GenBank/DDBJ whole genome shotgun (WGS) entry which is preliminary data.</text>
</comment>
<protein>
    <submittedName>
        <fullName evidence="1">Uncharacterized protein</fullName>
    </submittedName>
</protein>
<dbReference type="AlphaFoldDB" id="A0AAD3SW18"/>
<accession>A0AAD3SW18</accession>
<dbReference type="Proteomes" id="UP001279734">
    <property type="component" value="Unassembled WGS sequence"/>
</dbReference>
<sequence>MRSSFDSGILSLYLAKNRALQRNGGYRDRTSCLEGIPGTAVEGFEPYVDRGGKRGPAAIDESQAKAPAAVFRLHFPV</sequence>
<proteinExistence type="predicted"/>
<organism evidence="1 2">
    <name type="scientific">Nepenthes gracilis</name>
    <name type="common">Slender pitcher plant</name>
    <dbReference type="NCBI Taxonomy" id="150966"/>
    <lineage>
        <taxon>Eukaryota</taxon>
        <taxon>Viridiplantae</taxon>
        <taxon>Streptophyta</taxon>
        <taxon>Embryophyta</taxon>
        <taxon>Tracheophyta</taxon>
        <taxon>Spermatophyta</taxon>
        <taxon>Magnoliopsida</taxon>
        <taxon>eudicotyledons</taxon>
        <taxon>Gunneridae</taxon>
        <taxon>Pentapetalae</taxon>
        <taxon>Caryophyllales</taxon>
        <taxon>Nepenthaceae</taxon>
        <taxon>Nepenthes</taxon>
    </lineage>
</organism>
<evidence type="ECO:0000313" key="2">
    <source>
        <dbReference type="Proteomes" id="UP001279734"/>
    </source>
</evidence>
<reference evidence="1" key="1">
    <citation type="submission" date="2023-05" db="EMBL/GenBank/DDBJ databases">
        <title>Nepenthes gracilis genome sequencing.</title>
        <authorList>
            <person name="Fukushima K."/>
        </authorList>
    </citation>
    <scope>NUCLEOTIDE SEQUENCE</scope>
    <source>
        <strain evidence="1">SING2019-196</strain>
    </source>
</reference>
<evidence type="ECO:0000313" key="1">
    <source>
        <dbReference type="EMBL" id="GMH18054.1"/>
    </source>
</evidence>
<keyword evidence="2" id="KW-1185">Reference proteome</keyword>